<dbReference type="EMBL" id="MN739918">
    <property type="protein sequence ID" value="QHT77511.1"/>
    <property type="molecule type" value="Genomic_DNA"/>
</dbReference>
<feature type="region of interest" description="Disordered" evidence="1">
    <location>
        <begin position="233"/>
        <end position="302"/>
    </location>
</feature>
<proteinExistence type="predicted"/>
<reference evidence="2" key="1">
    <citation type="journal article" date="2020" name="Nature">
        <title>Giant virus diversity and host interactions through global metagenomics.</title>
        <authorList>
            <person name="Schulz F."/>
            <person name="Roux S."/>
            <person name="Paez-Espino D."/>
            <person name="Jungbluth S."/>
            <person name="Walsh D.A."/>
            <person name="Denef V.J."/>
            <person name="McMahon K.D."/>
            <person name="Konstantinidis K.T."/>
            <person name="Eloe-Fadrosh E.A."/>
            <person name="Kyrpides N.C."/>
            <person name="Woyke T."/>
        </authorList>
    </citation>
    <scope>NUCLEOTIDE SEQUENCE</scope>
    <source>
        <strain evidence="2">GVMAG-M-3300023179-86</strain>
    </source>
</reference>
<name>A0A6C0HA84_9ZZZZ</name>
<sequence length="302" mass="33963">MNQFIGGKTYNNSEIHCPTDNICRNNYPIIPIATLYNYFEKKSGSSCEKEKTPIDHYCNINHIVLNLINLEESEFFNLFFHNSSKYFCVNKALITNNNIIFSEQRFVSNNSNMNHFSLYNEVLKCFEENFNISVNNMNPSTLISLQKEVYKTQSLASICGTQIGLSWDQVINTLISSGYIEYSTKNNCAPIIFQINFRFYSCAANVYLNITFQYKVHISGYSLKNKCIDPPSDSSDSSSSSESSSSYCESCDRTSCSCETSSSSSCGYSSSCESSSKNSSSECDSFSYYSKKSSTSSSSFTD</sequence>
<accession>A0A6C0HA84</accession>
<dbReference type="AlphaFoldDB" id="A0A6C0HA84"/>
<protein>
    <submittedName>
        <fullName evidence="2">Uncharacterized protein</fullName>
    </submittedName>
</protein>
<evidence type="ECO:0000313" key="2">
    <source>
        <dbReference type="EMBL" id="QHT77511.1"/>
    </source>
</evidence>
<organism evidence="2">
    <name type="scientific">viral metagenome</name>
    <dbReference type="NCBI Taxonomy" id="1070528"/>
    <lineage>
        <taxon>unclassified sequences</taxon>
        <taxon>metagenomes</taxon>
        <taxon>organismal metagenomes</taxon>
    </lineage>
</organism>
<evidence type="ECO:0000256" key="1">
    <source>
        <dbReference type="SAM" id="MobiDB-lite"/>
    </source>
</evidence>